<protein>
    <recommendedName>
        <fullName evidence="6">LisH domain-containing protein</fullName>
    </recommendedName>
</protein>
<feature type="compositionally biased region" description="Low complexity" evidence="3">
    <location>
        <begin position="546"/>
        <end position="555"/>
    </location>
</feature>
<proteinExistence type="predicted"/>
<reference evidence="4 5" key="1">
    <citation type="journal article" date="2015" name="Genome Biol.">
        <title>Comparative genomics of Steinernema reveals deeply conserved gene regulatory networks.</title>
        <authorList>
            <person name="Dillman A.R."/>
            <person name="Macchietto M."/>
            <person name="Porter C.F."/>
            <person name="Rogers A."/>
            <person name="Williams B."/>
            <person name="Antoshechkin I."/>
            <person name="Lee M.M."/>
            <person name="Goodwin Z."/>
            <person name="Lu X."/>
            <person name="Lewis E.E."/>
            <person name="Goodrich-Blair H."/>
            <person name="Stock S.P."/>
            <person name="Adams B.J."/>
            <person name="Sternberg P.W."/>
            <person name="Mortazavi A."/>
        </authorList>
    </citation>
    <scope>NUCLEOTIDE SEQUENCE [LARGE SCALE GENOMIC DNA]</scope>
    <source>
        <strain evidence="4 5">ALL</strain>
    </source>
</reference>
<feature type="region of interest" description="Disordered" evidence="3">
    <location>
        <begin position="501"/>
        <end position="610"/>
    </location>
</feature>
<keyword evidence="2" id="KW-0539">Nucleus</keyword>
<feature type="compositionally biased region" description="Basic and acidic residues" evidence="3">
    <location>
        <begin position="585"/>
        <end position="596"/>
    </location>
</feature>
<evidence type="ECO:0000313" key="4">
    <source>
        <dbReference type="EMBL" id="TKR75793.1"/>
    </source>
</evidence>
<dbReference type="OrthoDB" id="27563at2759"/>
<dbReference type="EMBL" id="AZBU02000005">
    <property type="protein sequence ID" value="TKR75793.1"/>
    <property type="molecule type" value="Genomic_DNA"/>
</dbReference>
<sequence>MSKLFANNIGWKAIVNLERLGFMKIANEVVLLVSPTEYPIGCSSCDRSWDSAAVDGKKMETIFEYIMDICDKKSLSKPMSACVSRSSSSPTSISVQYDRKYARCPRQRTLRRCGRFRSHNGLLMLMHLISNDEKNSDRGTVNDVLIREAACDALIGLARCEDIRQMLSKLPLVGGYELLATKKTYQASFLPEQELFYKQAKTLVEKVKRTRTRRTSHRANHPVVWCHSSISTSTQLHGAVPGTRDAPDLPKLAALHCRLVPLYSRFAPHKTFHNKDGAFMSCAFSADDEHILLGTFKGELLWYNISTEDVGCRLQCHTGSPLNEIISSSVGRIAAVDLDKHGFIVVNLVEAGKVPKLASTYSSASHARFSNTSNQYAVTTSDDYAKVYDLESESVVVQFKEGSTTAGHPYQRNIAMFDFKDTMLMSNGVLLILNTEVYDLRNYRLMHHVPILDDAKIGLTAWERCCTRCAHDPEEEDNTVFKPQVTTLNAKNFEIIVQTRSSGTCTTSAGPLRGKDSDGGEPHDDEHDNSDDEDLFNDSDHSMGPTMMMTTMRFTTSRKKTTPTPTDGKRTKTKITKKTTPTPTDGRRDEDEDHKKTTPTPTDRTKRTKTDHPCTCTIIVNPRLRREIRAQERLQEAAARRAREPEGEESEECIVVDCF</sequence>
<gene>
    <name evidence="4" type="ORF">L596_017035</name>
</gene>
<dbReference type="Proteomes" id="UP000298663">
    <property type="component" value="Unassembled WGS sequence"/>
</dbReference>
<evidence type="ECO:0000256" key="3">
    <source>
        <dbReference type="SAM" id="MobiDB-lite"/>
    </source>
</evidence>
<dbReference type="PANTHER" id="PTHR13129">
    <property type="entry name" value="VPRBP PROTEIN-RELATED"/>
    <property type="match status" value="1"/>
</dbReference>
<evidence type="ECO:0000313" key="5">
    <source>
        <dbReference type="Proteomes" id="UP000298663"/>
    </source>
</evidence>
<organism evidence="4 5">
    <name type="scientific">Steinernema carpocapsae</name>
    <name type="common">Entomopathogenic nematode</name>
    <dbReference type="NCBI Taxonomy" id="34508"/>
    <lineage>
        <taxon>Eukaryota</taxon>
        <taxon>Metazoa</taxon>
        <taxon>Ecdysozoa</taxon>
        <taxon>Nematoda</taxon>
        <taxon>Chromadorea</taxon>
        <taxon>Rhabditida</taxon>
        <taxon>Tylenchina</taxon>
        <taxon>Panagrolaimomorpha</taxon>
        <taxon>Strongyloidoidea</taxon>
        <taxon>Steinernematidae</taxon>
        <taxon>Steinernema</taxon>
    </lineage>
</organism>
<dbReference type="InterPro" id="IPR015943">
    <property type="entry name" value="WD40/YVTN_repeat-like_dom_sf"/>
</dbReference>
<dbReference type="InterPro" id="IPR036322">
    <property type="entry name" value="WD40_repeat_dom_sf"/>
</dbReference>
<dbReference type="PANTHER" id="PTHR13129:SF4">
    <property type="entry name" value="DDB1- AND CUL4-ASSOCIATED FACTOR 1"/>
    <property type="match status" value="1"/>
</dbReference>
<dbReference type="Gene3D" id="2.130.10.10">
    <property type="entry name" value="YVTN repeat-like/Quinoprotein amine dehydrogenase"/>
    <property type="match status" value="1"/>
</dbReference>
<feature type="compositionally biased region" description="Basic and acidic residues" evidence="3">
    <location>
        <begin position="513"/>
        <end position="526"/>
    </location>
</feature>
<accession>A0A4U5N159</accession>
<feature type="compositionally biased region" description="Acidic residues" evidence="3">
    <location>
        <begin position="527"/>
        <end position="537"/>
    </location>
</feature>
<dbReference type="GO" id="GO:0016567">
    <property type="term" value="P:protein ubiquitination"/>
    <property type="evidence" value="ECO:0007669"/>
    <property type="project" value="InterPro"/>
</dbReference>
<evidence type="ECO:0008006" key="6">
    <source>
        <dbReference type="Google" id="ProtNLM"/>
    </source>
</evidence>
<dbReference type="SUPFAM" id="SSF50978">
    <property type="entry name" value="WD40 repeat-like"/>
    <property type="match status" value="1"/>
</dbReference>
<dbReference type="AlphaFoldDB" id="A0A4U5N159"/>
<dbReference type="InterPro" id="IPR033270">
    <property type="entry name" value="VPRBP/DCAF1"/>
</dbReference>
<comment type="subcellular location">
    <subcellularLocation>
        <location evidence="1">Nucleus</location>
    </subcellularLocation>
</comment>
<keyword evidence="5" id="KW-1185">Reference proteome</keyword>
<comment type="caution">
    <text evidence="4">The sequence shown here is derived from an EMBL/GenBank/DDBJ whole genome shotgun (WGS) entry which is preliminary data.</text>
</comment>
<evidence type="ECO:0000256" key="1">
    <source>
        <dbReference type="ARBA" id="ARBA00004123"/>
    </source>
</evidence>
<dbReference type="GO" id="GO:0080008">
    <property type="term" value="C:Cul4-RING E3 ubiquitin ligase complex"/>
    <property type="evidence" value="ECO:0007669"/>
    <property type="project" value="TreeGrafter"/>
</dbReference>
<evidence type="ECO:0000256" key="2">
    <source>
        <dbReference type="ARBA" id="ARBA00023242"/>
    </source>
</evidence>
<reference evidence="4 5" key="2">
    <citation type="journal article" date="2019" name="G3 (Bethesda)">
        <title>Hybrid Assembly of the Genome of the Entomopathogenic Nematode Steinernema carpocapsae Identifies the X-Chromosome.</title>
        <authorList>
            <person name="Serra L."/>
            <person name="Macchietto M."/>
            <person name="Macias-Munoz A."/>
            <person name="McGill C.J."/>
            <person name="Rodriguez I.M."/>
            <person name="Rodriguez B."/>
            <person name="Murad R."/>
            <person name="Mortazavi A."/>
        </authorList>
    </citation>
    <scope>NUCLEOTIDE SEQUENCE [LARGE SCALE GENOMIC DNA]</scope>
    <source>
        <strain evidence="4 5">ALL</strain>
    </source>
</reference>
<dbReference type="STRING" id="34508.A0A4U5N159"/>
<name>A0A4U5N159_STECR</name>
<dbReference type="GO" id="GO:0005634">
    <property type="term" value="C:nucleus"/>
    <property type="evidence" value="ECO:0007669"/>
    <property type="project" value="UniProtKB-SubCell"/>
</dbReference>